<name>A0ACC1R909_9HYPO</name>
<dbReference type="Proteomes" id="UP001148629">
    <property type="component" value="Unassembled WGS sequence"/>
</dbReference>
<sequence length="280" mass="30668">MFELPGAKRVRREDLNASDDGAGSESDDGIQDVELRARLNAQIARSLGLDSHAQPPSDLTTGNSHLAGSKGSGDDQAGGLEPAGLARDDNEDEFAFRLFSSAPPAQKVVLEEDVEPTGDGGFIHGRPLSYYMVTNVSAQQKQEYAIAAMSGDQVLTRSHDRAWGLELPWKVTKITVTRKIRPSEKADDDSDEAAKRKRRPGKKQRISLRKRAKTKEEKKAAEVQRLADKEEHIKDKKKRLNRLKKLRKRAKAREQKQAIKGEGGAGDDDTGDSDGDSAGS</sequence>
<comment type="caution">
    <text evidence="1">The sequence shown here is derived from an EMBL/GenBank/DDBJ whole genome shotgun (WGS) entry which is preliminary data.</text>
</comment>
<proteinExistence type="predicted"/>
<dbReference type="EMBL" id="JANRMS010005547">
    <property type="protein sequence ID" value="KAJ3501834.1"/>
    <property type="molecule type" value="Genomic_DNA"/>
</dbReference>
<evidence type="ECO:0000313" key="1">
    <source>
        <dbReference type="EMBL" id="KAJ3501834.1"/>
    </source>
</evidence>
<gene>
    <name evidence="1" type="ORF">NM208_g16855</name>
</gene>
<reference evidence="1" key="1">
    <citation type="submission" date="2022-08" db="EMBL/GenBank/DDBJ databases">
        <title>Genome Sequence of Fusarium decemcellulare.</title>
        <authorList>
            <person name="Buettner E."/>
        </authorList>
    </citation>
    <scope>NUCLEOTIDE SEQUENCE</scope>
    <source>
        <strain evidence="1">Babe19</strain>
    </source>
</reference>
<organism evidence="1 2">
    <name type="scientific">Fusarium decemcellulare</name>
    <dbReference type="NCBI Taxonomy" id="57161"/>
    <lineage>
        <taxon>Eukaryota</taxon>
        <taxon>Fungi</taxon>
        <taxon>Dikarya</taxon>
        <taxon>Ascomycota</taxon>
        <taxon>Pezizomycotina</taxon>
        <taxon>Sordariomycetes</taxon>
        <taxon>Hypocreomycetidae</taxon>
        <taxon>Hypocreales</taxon>
        <taxon>Nectriaceae</taxon>
        <taxon>Fusarium</taxon>
        <taxon>Fusarium decemcellulare species complex</taxon>
    </lineage>
</organism>
<keyword evidence="2" id="KW-1185">Reference proteome</keyword>
<accession>A0ACC1R909</accession>
<evidence type="ECO:0000313" key="2">
    <source>
        <dbReference type="Proteomes" id="UP001148629"/>
    </source>
</evidence>
<protein>
    <submittedName>
        <fullName evidence="1">Uncharacterized protein</fullName>
    </submittedName>
</protein>